<name>A0A3P7WMF0_HELPZ</name>
<reference evidence="2 3" key="1">
    <citation type="submission" date="2018-11" db="EMBL/GenBank/DDBJ databases">
        <authorList>
            <consortium name="Pathogen Informatics"/>
        </authorList>
    </citation>
    <scope>NUCLEOTIDE SEQUENCE [LARGE SCALE GENOMIC DNA]</scope>
</reference>
<keyword evidence="1" id="KW-0732">Signal</keyword>
<keyword evidence="3" id="KW-1185">Reference proteome</keyword>
<evidence type="ECO:0000256" key="1">
    <source>
        <dbReference type="SAM" id="SignalP"/>
    </source>
</evidence>
<dbReference type="Proteomes" id="UP000050761">
    <property type="component" value="Unassembled WGS sequence"/>
</dbReference>
<sequence length="234" mass="26302">MRSVLERCVRFAVALTCVAAIFVYSTPESTTSDADARSTSSLPPSSQPSIWHLFLPTCRKAAVTPRHQHRRNSISSEYRENLVGIRVQHLRCNVSISTAIRRRTGEKGAWVEAKHAVNRLLKGLVQAECHDHFCSNETRPVDVDDDGQFPPDAFSLQTRQRGAAENLDASYSRLKETDFNHFHEEPPLSWFRADISGRLIPIYGEAVTAMFWRTFTDGSVRGVDVVFDETAPVV</sequence>
<evidence type="ECO:0000313" key="4">
    <source>
        <dbReference type="WBParaSite" id="HPBE_0000036501-mRNA-1"/>
    </source>
</evidence>
<feature type="signal peptide" evidence="1">
    <location>
        <begin position="1"/>
        <end position="20"/>
    </location>
</feature>
<reference evidence="4" key="2">
    <citation type="submission" date="2019-09" db="UniProtKB">
        <authorList>
            <consortium name="WormBaseParasite"/>
        </authorList>
    </citation>
    <scope>IDENTIFICATION</scope>
</reference>
<organism evidence="2">
    <name type="scientific">Heligmosomoides polygyrus</name>
    <name type="common">Parasitic roundworm</name>
    <dbReference type="NCBI Taxonomy" id="6339"/>
    <lineage>
        <taxon>Eukaryota</taxon>
        <taxon>Metazoa</taxon>
        <taxon>Ecdysozoa</taxon>
        <taxon>Nematoda</taxon>
        <taxon>Chromadorea</taxon>
        <taxon>Rhabditida</taxon>
        <taxon>Rhabditina</taxon>
        <taxon>Rhabditomorpha</taxon>
        <taxon>Strongyloidea</taxon>
        <taxon>Heligmosomidae</taxon>
        <taxon>Heligmosomoides</taxon>
    </lineage>
</organism>
<gene>
    <name evidence="2" type="ORF">HPBE_LOCUS366</name>
</gene>
<evidence type="ECO:0000313" key="3">
    <source>
        <dbReference type="Proteomes" id="UP000050761"/>
    </source>
</evidence>
<dbReference type="EMBL" id="UZAH01000236">
    <property type="protein sequence ID" value="VDO18748.1"/>
    <property type="molecule type" value="Genomic_DNA"/>
</dbReference>
<feature type="chain" id="PRO_5044596470" evidence="1">
    <location>
        <begin position="21"/>
        <end position="234"/>
    </location>
</feature>
<dbReference type="WBParaSite" id="HPBE_0000036501-mRNA-1">
    <property type="protein sequence ID" value="HPBE_0000036501-mRNA-1"/>
    <property type="gene ID" value="HPBE_0000036501"/>
</dbReference>
<accession>A0A3P7WMF0</accession>
<proteinExistence type="predicted"/>
<evidence type="ECO:0000313" key="2">
    <source>
        <dbReference type="EMBL" id="VDO18748.1"/>
    </source>
</evidence>
<dbReference type="AlphaFoldDB" id="A0A3P7WMF0"/>
<protein>
    <submittedName>
        <fullName evidence="4">SCP domain-containing protein</fullName>
    </submittedName>
</protein>